<evidence type="ECO:0000256" key="8">
    <source>
        <dbReference type="ARBA" id="ARBA00023136"/>
    </source>
</evidence>
<dbReference type="InterPro" id="IPR003855">
    <property type="entry name" value="K+_transporter"/>
</dbReference>
<feature type="transmembrane region" description="Helical" evidence="10">
    <location>
        <begin position="307"/>
        <end position="327"/>
    </location>
</feature>
<feature type="domain" description="K+ potassium transporter integral membrane" evidence="11">
    <location>
        <begin position="65"/>
        <end position="552"/>
    </location>
</feature>
<feature type="transmembrane region" description="Helical" evidence="10">
    <location>
        <begin position="334"/>
        <end position="356"/>
    </location>
</feature>
<dbReference type="NCBIfam" id="TIGR00794">
    <property type="entry name" value="kup"/>
    <property type="match status" value="1"/>
</dbReference>
<evidence type="ECO:0000256" key="2">
    <source>
        <dbReference type="ARBA" id="ARBA00022448"/>
    </source>
</evidence>
<evidence type="ECO:0000313" key="13">
    <source>
        <dbReference type="EMBL" id="RMJ14978.1"/>
    </source>
</evidence>
<dbReference type="AlphaFoldDB" id="A0A3M2SBP1"/>
<keyword evidence="5" id="KW-0630">Potassium</keyword>
<feature type="transmembrane region" description="Helical" evidence="10">
    <location>
        <begin position="61"/>
        <end position="86"/>
    </location>
</feature>
<evidence type="ECO:0000259" key="11">
    <source>
        <dbReference type="Pfam" id="PF02705"/>
    </source>
</evidence>
<evidence type="ECO:0000256" key="6">
    <source>
        <dbReference type="ARBA" id="ARBA00022989"/>
    </source>
</evidence>
<dbReference type="Proteomes" id="UP000277212">
    <property type="component" value="Unassembled WGS sequence"/>
</dbReference>
<feature type="transmembrane region" description="Helical" evidence="10">
    <location>
        <begin position="457"/>
        <end position="480"/>
    </location>
</feature>
<evidence type="ECO:0000256" key="9">
    <source>
        <dbReference type="SAM" id="MobiDB-lite"/>
    </source>
</evidence>
<dbReference type="Pfam" id="PF22776">
    <property type="entry name" value="K_trans_C"/>
    <property type="match status" value="1"/>
</dbReference>
<dbReference type="EMBL" id="NKUJ01000073">
    <property type="protein sequence ID" value="RMJ14978.1"/>
    <property type="molecule type" value="Genomic_DNA"/>
</dbReference>
<dbReference type="GO" id="GO:0015079">
    <property type="term" value="F:potassium ion transmembrane transporter activity"/>
    <property type="evidence" value="ECO:0007669"/>
    <property type="project" value="InterPro"/>
</dbReference>
<dbReference type="InterPro" id="IPR053951">
    <property type="entry name" value="K_trans_N"/>
</dbReference>
<keyword evidence="8 10" id="KW-0472">Membrane</keyword>
<evidence type="ECO:0008006" key="15">
    <source>
        <dbReference type="Google" id="ProtNLM"/>
    </source>
</evidence>
<dbReference type="PANTHER" id="PTHR30540:SF83">
    <property type="entry name" value="K+ POTASSIUM TRANSPORTER"/>
    <property type="match status" value="1"/>
</dbReference>
<keyword evidence="6 10" id="KW-1133">Transmembrane helix</keyword>
<organism evidence="13 14">
    <name type="scientific">Fusarium kuroshium</name>
    <dbReference type="NCBI Taxonomy" id="2010991"/>
    <lineage>
        <taxon>Eukaryota</taxon>
        <taxon>Fungi</taxon>
        <taxon>Dikarya</taxon>
        <taxon>Ascomycota</taxon>
        <taxon>Pezizomycotina</taxon>
        <taxon>Sordariomycetes</taxon>
        <taxon>Hypocreomycetidae</taxon>
        <taxon>Hypocreales</taxon>
        <taxon>Nectriaceae</taxon>
        <taxon>Fusarium</taxon>
        <taxon>Fusarium solani species complex</taxon>
    </lineage>
</organism>
<keyword evidence="7" id="KW-0406">Ion transport</keyword>
<feature type="transmembrane region" description="Helical" evidence="10">
    <location>
        <begin position="432"/>
        <end position="451"/>
    </location>
</feature>
<accession>A0A3M2SBP1</accession>
<feature type="transmembrane region" description="Helical" evidence="10">
    <location>
        <begin position="257"/>
        <end position="277"/>
    </location>
</feature>
<keyword evidence="3" id="KW-0633">Potassium transport</keyword>
<proteinExistence type="predicted"/>
<comment type="subcellular location">
    <subcellularLocation>
        <location evidence="1">Membrane</location>
        <topology evidence="1">Multi-pass membrane protein</topology>
    </subcellularLocation>
</comment>
<keyword evidence="4 10" id="KW-0812">Transmembrane</keyword>
<name>A0A3M2SBP1_9HYPO</name>
<evidence type="ECO:0000256" key="3">
    <source>
        <dbReference type="ARBA" id="ARBA00022538"/>
    </source>
</evidence>
<dbReference type="PANTHER" id="PTHR30540">
    <property type="entry name" value="OSMOTIC STRESS POTASSIUM TRANSPORTER"/>
    <property type="match status" value="1"/>
</dbReference>
<dbReference type="STRING" id="2010991.A0A3M2SBP1"/>
<sequence>MIPYNARNQRIEAWVNAATEESEDAAPTDPEARDLHDQEKAQRIEHEDLCRENKQTYKGRVLLWLALQSTGVVYGDIGTSPLYVFSSTFTEQPSWQDLVGALSIIIWSLTLIVTVKYCFIVLSADDDGQGGTFAVYSLLARYANIVRTDPSGPERIVVRLDRETGADLPPAGRIVRDFLERSRTAKAVLKMVGILGVAMVMADSVLTPAQSVLGAIQGIQVVRPDLGRSAIVGISCAILVFLFLLQPLGTSKIGTTFAPVVMVWLFFNFAVGIVNLVRYDHTVLKAFSPHYAFTYLIRNDSNGWKSLGGLLLAFTGVESLFADLGAFGKRAIQLSWLVLAYPCLLITYCGQAAFIARDEEETAFTNPFFRTVPEGSFYFSLIIAILAAIVASQALITSSFQLISQLMRLSYFPHIKTVHTSRQFHDQIYMPFANWLLMIGTVVVTAVYNNTTSLGHAYGACVILVTFITTCLVSLVALIVWRVPTIVVLFGFLVFILLDSIYLSAAMNKVPDGGWFAIVLSFILSTVFILWRWGKEQQWEAEIKDLVDPSDFLLSSRSTSRNNSIAREAGDSSVRSVRLRLAPEFGGGNITPAPGLGIFFDKVGGSGDHIPKVFTQFIRKFQTRPQVIVFFHMRPLSQPTVPYDQRFVISRVTTKIPSCYQIVLRHGYMDDILTPNLARIIVNELMTFITRGPFPPDESDLPPDVQDELNALRSAEEAQTVYLMGKQTMRVQKREQRTINNICRRVALEAFLWIRENSRTKLANLDIDPDSLVEVGFVKEI</sequence>
<dbReference type="GO" id="GO:0016020">
    <property type="term" value="C:membrane"/>
    <property type="evidence" value="ECO:0007669"/>
    <property type="project" value="UniProtKB-SubCell"/>
</dbReference>
<dbReference type="OrthoDB" id="504708at2759"/>
<dbReference type="InterPro" id="IPR053952">
    <property type="entry name" value="K_trans_C"/>
</dbReference>
<comment type="caution">
    <text evidence="13">The sequence shown here is derived from an EMBL/GenBank/DDBJ whole genome shotgun (WGS) entry which is preliminary data.</text>
</comment>
<feature type="transmembrane region" description="Helical" evidence="10">
    <location>
        <begin position="98"/>
        <end position="119"/>
    </location>
</feature>
<protein>
    <recommendedName>
        <fullName evidence="15">Potassium uptake protein</fullName>
    </recommendedName>
</protein>
<feature type="region of interest" description="Disordered" evidence="9">
    <location>
        <begin position="18"/>
        <end position="40"/>
    </location>
</feature>
<evidence type="ECO:0000256" key="1">
    <source>
        <dbReference type="ARBA" id="ARBA00004141"/>
    </source>
</evidence>
<evidence type="ECO:0000256" key="7">
    <source>
        <dbReference type="ARBA" id="ARBA00023065"/>
    </source>
</evidence>
<feature type="domain" description="K+ potassium transporter C-terminal" evidence="12">
    <location>
        <begin position="594"/>
        <end position="781"/>
    </location>
</feature>
<evidence type="ECO:0000259" key="12">
    <source>
        <dbReference type="Pfam" id="PF22776"/>
    </source>
</evidence>
<dbReference type="Pfam" id="PF02705">
    <property type="entry name" value="K_trans"/>
    <property type="match status" value="1"/>
</dbReference>
<feature type="compositionally biased region" description="Basic and acidic residues" evidence="9">
    <location>
        <begin position="30"/>
        <end position="40"/>
    </location>
</feature>
<keyword evidence="2" id="KW-0813">Transport</keyword>
<evidence type="ECO:0000313" key="14">
    <source>
        <dbReference type="Proteomes" id="UP000277212"/>
    </source>
</evidence>
<keyword evidence="14" id="KW-1185">Reference proteome</keyword>
<evidence type="ECO:0000256" key="10">
    <source>
        <dbReference type="SAM" id="Phobius"/>
    </source>
</evidence>
<feature type="transmembrane region" description="Helical" evidence="10">
    <location>
        <begin position="376"/>
        <end position="400"/>
    </location>
</feature>
<feature type="transmembrane region" description="Helical" evidence="10">
    <location>
        <begin position="513"/>
        <end position="531"/>
    </location>
</feature>
<evidence type="ECO:0000256" key="4">
    <source>
        <dbReference type="ARBA" id="ARBA00022692"/>
    </source>
</evidence>
<feature type="transmembrane region" description="Helical" evidence="10">
    <location>
        <begin position="487"/>
        <end position="507"/>
    </location>
</feature>
<evidence type="ECO:0000256" key="5">
    <source>
        <dbReference type="ARBA" id="ARBA00022958"/>
    </source>
</evidence>
<feature type="transmembrane region" description="Helical" evidence="10">
    <location>
        <begin position="226"/>
        <end position="245"/>
    </location>
</feature>
<reference evidence="13 14" key="1">
    <citation type="submission" date="2017-06" db="EMBL/GenBank/DDBJ databases">
        <title>Comparative genomic analysis of Ambrosia Fusariam Clade fungi.</title>
        <authorList>
            <person name="Stajich J.E."/>
            <person name="Carrillo J."/>
            <person name="Kijimoto T."/>
            <person name="Eskalen A."/>
            <person name="O'Donnell K."/>
            <person name="Kasson M."/>
        </authorList>
    </citation>
    <scope>NUCLEOTIDE SEQUENCE [LARGE SCALE GENOMIC DNA]</scope>
    <source>
        <strain evidence="13">UCR3666</strain>
    </source>
</reference>
<gene>
    <name evidence="13" type="ORF">CDV36_005331</name>
</gene>